<proteinExistence type="predicted"/>
<organism evidence="1 2">
    <name type="scientific">Conidiobolus coronatus (strain ATCC 28846 / CBS 209.66 / NRRL 28638)</name>
    <name type="common">Delacroixia coronata</name>
    <dbReference type="NCBI Taxonomy" id="796925"/>
    <lineage>
        <taxon>Eukaryota</taxon>
        <taxon>Fungi</taxon>
        <taxon>Fungi incertae sedis</taxon>
        <taxon>Zoopagomycota</taxon>
        <taxon>Entomophthoromycotina</taxon>
        <taxon>Entomophthoromycetes</taxon>
        <taxon>Entomophthorales</taxon>
        <taxon>Ancylistaceae</taxon>
        <taxon>Conidiobolus</taxon>
    </lineage>
</organism>
<gene>
    <name evidence="1" type="ORF">CONCODRAFT_9113</name>
</gene>
<dbReference type="AlphaFoldDB" id="A0A137P0J1"/>
<evidence type="ECO:0000313" key="2">
    <source>
        <dbReference type="Proteomes" id="UP000070444"/>
    </source>
</evidence>
<evidence type="ECO:0000313" key="1">
    <source>
        <dbReference type="EMBL" id="KXN68593.1"/>
    </source>
</evidence>
<reference evidence="1 2" key="1">
    <citation type="journal article" date="2015" name="Genome Biol. Evol.">
        <title>Phylogenomic analyses indicate that early fungi evolved digesting cell walls of algal ancestors of land plants.</title>
        <authorList>
            <person name="Chang Y."/>
            <person name="Wang S."/>
            <person name="Sekimoto S."/>
            <person name="Aerts A.L."/>
            <person name="Choi C."/>
            <person name="Clum A."/>
            <person name="LaButti K.M."/>
            <person name="Lindquist E.A."/>
            <person name="Yee Ngan C."/>
            <person name="Ohm R.A."/>
            <person name="Salamov A.A."/>
            <person name="Grigoriev I.V."/>
            <person name="Spatafora J.W."/>
            <person name="Berbee M.L."/>
        </authorList>
    </citation>
    <scope>NUCLEOTIDE SEQUENCE [LARGE SCALE GENOMIC DNA]</scope>
    <source>
        <strain evidence="1 2">NRRL 28638</strain>
    </source>
</reference>
<accession>A0A137P0J1</accession>
<dbReference type="Proteomes" id="UP000070444">
    <property type="component" value="Unassembled WGS sequence"/>
</dbReference>
<sequence>MSYYEQVSDDETLDFVFCYNAFQWIPEYHPTKYRICYSPSYNVLDFTDKFNNITSKYLTKFLIQRYSELKHGRLNSLTIFIYKLELEDLDKVMVRFYFTPLEVIQNYIDSFSS</sequence>
<protein>
    <submittedName>
        <fullName evidence="1">Uncharacterized protein</fullName>
    </submittedName>
</protein>
<name>A0A137P0J1_CONC2</name>
<keyword evidence="2" id="KW-1185">Reference proteome</keyword>
<feature type="non-terminal residue" evidence="1">
    <location>
        <position position="113"/>
    </location>
</feature>
<dbReference type="EMBL" id="KQ964569">
    <property type="protein sequence ID" value="KXN68593.1"/>
    <property type="molecule type" value="Genomic_DNA"/>
</dbReference>